<protein>
    <submittedName>
        <fullName evidence="2">Uncharacterized protein</fullName>
    </submittedName>
</protein>
<keyword evidence="3" id="KW-1185">Reference proteome</keyword>
<feature type="region of interest" description="Disordered" evidence="1">
    <location>
        <begin position="142"/>
        <end position="183"/>
    </location>
</feature>
<feature type="compositionally biased region" description="Polar residues" evidence="1">
    <location>
        <begin position="173"/>
        <end position="183"/>
    </location>
</feature>
<evidence type="ECO:0000256" key="1">
    <source>
        <dbReference type="SAM" id="MobiDB-lite"/>
    </source>
</evidence>
<gene>
    <name evidence="2" type="ORF">G5I_03972</name>
</gene>
<dbReference type="AlphaFoldDB" id="F4WEG6"/>
<accession>F4WEG6</accession>
<dbReference type="EMBL" id="GL888103">
    <property type="protein sequence ID" value="EGI67329.1"/>
    <property type="molecule type" value="Genomic_DNA"/>
</dbReference>
<dbReference type="OrthoDB" id="7616322at2759"/>
<dbReference type="Proteomes" id="UP000007755">
    <property type="component" value="Unassembled WGS sequence"/>
</dbReference>
<sequence length="202" mass="22834">MPVIEELMRAACGRIVPHRGFARFPIALSRAHNSCAQLIETGELAADIFKNGRSDVAKDRPQRSLHEMHRTRPLCMHLQLVIQIQEKKRRDEMITKESGISDRRIEHPDVDKKGQELRERSGFLSGWPTWFFRPDLPLGTPLPSHVPNSSNVPTSSPLPSRMHLDVPKGLEPPSNSNKVHGQTPTICTVSDTFDYLRFDSAN</sequence>
<dbReference type="InParanoid" id="F4WEG6"/>
<organism evidence="3">
    <name type="scientific">Acromyrmex echinatior</name>
    <name type="common">Panamanian leafcutter ant</name>
    <name type="synonym">Acromyrmex octospinosus echinatior</name>
    <dbReference type="NCBI Taxonomy" id="103372"/>
    <lineage>
        <taxon>Eukaryota</taxon>
        <taxon>Metazoa</taxon>
        <taxon>Ecdysozoa</taxon>
        <taxon>Arthropoda</taxon>
        <taxon>Hexapoda</taxon>
        <taxon>Insecta</taxon>
        <taxon>Pterygota</taxon>
        <taxon>Neoptera</taxon>
        <taxon>Endopterygota</taxon>
        <taxon>Hymenoptera</taxon>
        <taxon>Apocrita</taxon>
        <taxon>Aculeata</taxon>
        <taxon>Formicoidea</taxon>
        <taxon>Formicidae</taxon>
        <taxon>Myrmicinae</taxon>
        <taxon>Acromyrmex</taxon>
    </lineage>
</organism>
<feature type="compositionally biased region" description="Low complexity" evidence="1">
    <location>
        <begin position="142"/>
        <end position="160"/>
    </location>
</feature>
<reference evidence="2" key="1">
    <citation type="submission" date="2011-02" db="EMBL/GenBank/DDBJ databases">
        <title>The genome of the leaf-cutting ant Acromyrmex echinatior suggests key adaptations to social evolution and fungus farming.</title>
        <authorList>
            <person name="Nygaard S."/>
            <person name="Zhang G."/>
        </authorList>
    </citation>
    <scope>NUCLEOTIDE SEQUENCE</scope>
</reference>
<name>F4WEG6_ACREC</name>
<evidence type="ECO:0000313" key="2">
    <source>
        <dbReference type="EMBL" id="EGI67329.1"/>
    </source>
</evidence>
<proteinExistence type="predicted"/>
<evidence type="ECO:0000313" key="3">
    <source>
        <dbReference type="Proteomes" id="UP000007755"/>
    </source>
</evidence>